<feature type="compositionally biased region" description="Basic residues" evidence="1">
    <location>
        <begin position="833"/>
        <end position="844"/>
    </location>
</feature>
<name>R7UBX3_CAPTE</name>
<feature type="region of interest" description="Disordered" evidence="1">
    <location>
        <begin position="823"/>
        <end position="851"/>
    </location>
</feature>
<evidence type="ECO:0000256" key="1">
    <source>
        <dbReference type="SAM" id="MobiDB-lite"/>
    </source>
</evidence>
<feature type="region of interest" description="Disordered" evidence="1">
    <location>
        <begin position="1002"/>
        <end position="1062"/>
    </location>
</feature>
<dbReference type="HOGENOM" id="CLU_285167_0_0_1"/>
<feature type="compositionally biased region" description="Basic residues" evidence="1">
    <location>
        <begin position="247"/>
        <end position="258"/>
    </location>
</feature>
<feature type="region of interest" description="Disordered" evidence="1">
    <location>
        <begin position="204"/>
        <end position="276"/>
    </location>
</feature>
<feature type="compositionally biased region" description="Polar residues" evidence="1">
    <location>
        <begin position="744"/>
        <end position="755"/>
    </location>
</feature>
<protein>
    <recommendedName>
        <fullName evidence="5">LisH domain-containing protein</fullName>
    </recommendedName>
</protein>
<feature type="compositionally biased region" description="Low complexity" evidence="1">
    <location>
        <begin position="763"/>
        <end position="793"/>
    </location>
</feature>
<feature type="compositionally biased region" description="Basic and acidic residues" evidence="1">
    <location>
        <begin position="237"/>
        <end position="246"/>
    </location>
</feature>
<dbReference type="AlphaFoldDB" id="R7UBX3"/>
<feature type="compositionally biased region" description="Polar residues" evidence="1">
    <location>
        <begin position="216"/>
        <end position="225"/>
    </location>
</feature>
<feature type="compositionally biased region" description="Basic and acidic residues" evidence="1">
    <location>
        <begin position="497"/>
        <end position="506"/>
    </location>
</feature>
<gene>
    <name evidence="2" type="ORF">CAPTEDRAFT_186160</name>
</gene>
<feature type="compositionally biased region" description="Basic residues" evidence="1">
    <location>
        <begin position="451"/>
        <end position="462"/>
    </location>
</feature>
<feature type="region of interest" description="Disordered" evidence="1">
    <location>
        <begin position="388"/>
        <end position="413"/>
    </location>
</feature>
<dbReference type="EnsemblMetazoa" id="CapteT186160">
    <property type="protein sequence ID" value="CapteP186160"/>
    <property type="gene ID" value="CapteG186160"/>
</dbReference>
<evidence type="ECO:0000313" key="4">
    <source>
        <dbReference type="Proteomes" id="UP000014760"/>
    </source>
</evidence>
<feature type="region of interest" description="Disordered" evidence="1">
    <location>
        <begin position="438"/>
        <end position="577"/>
    </location>
</feature>
<reference evidence="2 4" key="2">
    <citation type="journal article" date="2013" name="Nature">
        <title>Insights into bilaterian evolution from three spiralian genomes.</title>
        <authorList>
            <person name="Simakov O."/>
            <person name="Marletaz F."/>
            <person name="Cho S.J."/>
            <person name="Edsinger-Gonzales E."/>
            <person name="Havlak P."/>
            <person name="Hellsten U."/>
            <person name="Kuo D.H."/>
            <person name="Larsson T."/>
            <person name="Lv J."/>
            <person name="Arendt D."/>
            <person name="Savage R."/>
            <person name="Osoegawa K."/>
            <person name="de Jong P."/>
            <person name="Grimwood J."/>
            <person name="Chapman J.A."/>
            <person name="Shapiro H."/>
            <person name="Aerts A."/>
            <person name="Otillar R.P."/>
            <person name="Terry A.Y."/>
            <person name="Boore J.L."/>
            <person name="Grigoriev I.V."/>
            <person name="Lindberg D.R."/>
            <person name="Seaver E.C."/>
            <person name="Weisblat D.A."/>
            <person name="Putnam N.H."/>
            <person name="Rokhsar D.S."/>
        </authorList>
    </citation>
    <scope>NUCLEOTIDE SEQUENCE</scope>
    <source>
        <strain evidence="2 4">I ESC-2004</strain>
    </source>
</reference>
<dbReference type="EMBL" id="AMQN01001489">
    <property type="status" value="NOT_ANNOTATED_CDS"/>
    <property type="molecule type" value="Genomic_DNA"/>
</dbReference>
<dbReference type="Proteomes" id="UP000014760">
    <property type="component" value="Unassembled WGS sequence"/>
</dbReference>
<evidence type="ECO:0000313" key="2">
    <source>
        <dbReference type="EMBL" id="ELU03606.1"/>
    </source>
</evidence>
<feature type="compositionally biased region" description="Basic and acidic residues" evidence="1">
    <location>
        <begin position="463"/>
        <end position="486"/>
    </location>
</feature>
<evidence type="ECO:0008006" key="5">
    <source>
        <dbReference type="Google" id="ProtNLM"/>
    </source>
</evidence>
<reference evidence="4" key="1">
    <citation type="submission" date="2012-12" db="EMBL/GenBank/DDBJ databases">
        <authorList>
            <person name="Hellsten U."/>
            <person name="Grimwood J."/>
            <person name="Chapman J.A."/>
            <person name="Shapiro H."/>
            <person name="Aerts A."/>
            <person name="Otillar R.P."/>
            <person name="Terry A.Y."/>
            <person name="Boore J.L."/>
            <person name="Simakov O."/>
            <person name="Marletaz F."/>
            <person name="Cho S.-J."/>
            <person name="Edsinger-Gonzales E."/>
            <person name="Havlak P."/>
            <person name="Kuo D.-H."/>
            <person name="Larsson T."/>
            <person name="Lv J."/>
            <person name="Arendt D."/>
            <person name="Savage R."/>
            <person name="Osoegawa K."/>
            <person name="de Jong P."/>
            <person name="Lindberg D.R."/>
            <person name="Seaver E.C."/>
            <person name="Weisblat D.A."/>
            <person name="Putnam N.H."/>
            <person name="Grigoriev I.V."/>
            <person name="Rokhsar D.S."/>
        </authorList>
    </citation>
    <scope>NUCLEOTIDE SEQUENCE</scope>
    <source>
        <strain evidence="4">I ESC-2004</strain>
    </source>
</reference>
<feature type="region of interest" description="Disordered" evidence="1">
    <location>
        <begin position="738"/>
        <end position="798"/>
    </location>
</feature>
<organism evidence="2">
    <name type="scientific">Capitella teleta</name>
    <name type="common">Polychaete worm</name>
    <dbReference type="NCBI Taxonomy" id="283909"/>
    <lineage>
        <taxon>Eukaryota</taxon>
        <taxon>Metazoa</taxon>
        <taxon>Spiralia</taxon>
        <taxon>Lophotrochozoa</taxon>
        <taxon>Annelida</taxon>
        <taxon>Polychaeta</taxon>
        <taxon>Sedentaria</taxon>
        <taxon>Scolecida</taxon>
        <taxon>Capitellidae</taxon>
        <taxon>Capitella</taxon>
    </lineage>
</organism>
<feature type="compositionally biased region" description="Basic and acidic residues" evidence="1">
    <location>
        <begin position="917"/>
        <end position="936"/>
    </location>
</feature>
<feature type="compositionally biased region" description="Basic and acidic residues" evidence="1">
    <location>
        <begin position="532"/>
        <end position="574"/>
    </location>
</feature>
<sequence>MDTWYINKREPVKLVPGYLKSGGLMKSYKTFLQESCDLAEYSAQLKIGREYPLTYTGLTLIQILEEYGRLRMNAGCDNENALASSWHNFDQAVSQIKTLTSLPTIPASTQHTFHRQQTVRFKQLKYSPLKANPPKPQELSSDEDVMECASPAAHTSPVKAPALTTARCPPLQAAVNPQPSTSCSVDQVLPSKVTEINISSYSEVTKSSDPFPAPVQTVSSQQQHEQNLEAGTPVKSTAERIKEFASPRRKSHQPKRRTISPPLPPPTNESNSSDAQDTGIELVDELMKNTTFVERLAENINKVNRTDEMKPEENPVDLDAFLSQESLMPEDHVKSVIGMTSKDPAFDALFDLFKVDKDQFIEEQIGPPAPVETPSMEENCIEMPAQPQNDLPTRDAGRFSPGPVIPPPRSSQPVLASPLHPIVVLPPGFMHQLAISPGKIPIPRLPNKRPSPVKKTRVRKKKPESGKSKNKDSEMPKENSSEKESVDLDPNANVNKDGTDKTEGKRASRKSSHKKGQEDEQRSSRTRSGRARNNETETREETETAVECETRKETETIEGIERNEEADKETETQKKTTVKKIRTKKRKKIEELLVTVNNDEVSKEKYVPSEIILSPVKPKPLLSRCWTIRNDNGKHEMCDYRRSLRQNLTAPSVVQEPDPQAHVRTLNFTLEHPKSAPSKSNSADQFFPQIHFPRVVSSGSLSKDQPVIGCASKLLSSVRNSPKTKTAMTFPSLTQAVSSVKAPSPTSVRAQSSKRVPSILRASSSTSKVPTSVPSPRQPSSSSSSSTQPSPSSMHLSMPVDVDSLFNMLPSAPLATINLNDLQNDPIEEQKTTKRKPAKKKKVSRPAVSPDVVKETAEALLELAGSTSNEAVIPTEENKDLDSSLSSDGLVRWAYRNMDAGQLMCVSPSPEKAPPPAERETSSNRNSLEGDRKSVHFSDPVVSSPNREPSDETHCSLGLASLINAGAEILGKPLESNDRISPLKSPAKSSFLEQYILSGLGNGPVPKSILKSPCPKAKSPRASELMYSASSQDTSRGLKRPASSSDLNQPKKSRLDRRAKKDLLSKLDVAKFLNQKKKHRTSQVEER</sequence>
<feature type="region of interest" description="Disordered" evidence="1">
    <location>
        <begin position="904"/>
        <end position="954"/>
    </location>
</feature>
<reference evidence="3" key="3">
    <citation type="submission" date="2015-06" db="UniProtKB">
        <authorList>
            <consortium name="EnsemblMetazoa"/>
        </authorList>
    </citation>
    <scope>IDENTIFICATION</scope>
</reference>
<keyword evidence="4" id="KW-1185">Reference proteome</keyword>
<dbReference type="OrthoDB" id="6287635at2759"/>
<dbReference type="OMA" id="HCMEEYE"/>
<dbReference type="EMBL" id="KB303020">
    <property type="protein sequence ID" value="ELU03606.1"/>
    <property type="molecule type" value="Genomic_DNA"/>
</dbReference>
<accession>R7UBX3</accession>
<proteinExistence type="predicted"/>
<dbReference type="STRING" id="283909.R7UBX3"/>
<evidence type="ECO:0000313" key="3">
    <source>
        <dbReference type="EnsemblMetazoa" id="CapteP186160"/>
    </source>
</evidence>